<dbReference type="SUPFAM" id="SSF52091">
    <property type="entry name" value="SpoIIaa-like"/>
    <property type="match status" value="1"/>
</dbReference>
<evidence type="ECO:0008006" key="2">
    <source>
        <dbReference type="Google" id="ProtNLM"/>
    </source>
</evidence>
<gene>
    <name evidence="1" type="ORF">LCGC14_3110150</name>
</gene>
<dbReference type="Pfam" id="PF11964">
    <property type="entry name" value="SpoIIAA-like"/>
    <property type="match status" value="1"/>
</dbReference>
<dbReference type="Gene3D" id="3.40.50.10600">
    <property type="entry name" value="SpoIIaa-like domains"/>
    <property type="match status" value="1"/>
</dbReference>
<evidence type="ECO:0000313" key="1">
    <source>
        <dbReference type="EMBL" id="KKK51918.1"/>
    </source>
</evidence>
<dbReference type="InterPro" id="IPR036513">
    <property type="entry name" value="STAS_dom_sf"/>
</dbReference>
<organism evidence="1">
    <name type="scientific">marine sediment metagenome</name>
    <dbReference type="NCBI Taxonomy" id="412755"/>
    <lineage>
        <taxon>unclassified sequences</taxon>
        <taxon>metagenomes</taxon>
        <taxon>ecological metagenomes</taxon>
    </lineage>
</organism>
<accession>A0A0F8W5U5</accession>
<name>A0A0F8W5U5_9ZZZZ</name>
<protein>
    <recommendedName>
        <fullName evidence="2">STAS/SEC14 domain-containing protein</fullName>
    </recommendedName>
</protein>
<dbReference type="AlphaFoldDB" id="A0A0F8W5U5"/>
<dbReference type="InterPro" id="IPR021866">
    <property type="entry name" value="SpoIIAA-like"/>
</dbReference>
<proteinExistence type="predicted"/>
<dbReference type="EMBL" id="LAZR01067274">
    <property type="protein sequence ID" value="KKK51918.1"/>
    <property type="molecule type" value="Genomic_DNA"/>
</dbReference>
<reference evidence="1" key="1">
    <citation type="journal article" date="2015" name="Nature">
        <title>Complex archaea that bridge the gap between prokaryotes and eukaryotes.</title>
        <authorList>
            <person name="Spang A."/>
            <person name="Saw J.H."/>
            <person name="Jorgensen S.L."/>
            <person name="Zaremba-Niedzwiedzka K."/>
            <person name="Martijn J."/>
            <person name="Lind A.E."/>
            <person name="van Eijk R."/>
            <person name="Schleper C."/>
            <person name="Guy L."/>
            <person name="Ettema T.J."/>
        </authorList>
    </citation>
    <scope>NUCLEOTIDE SEQUENCE</scope>
</reference>
<comment type="caution">
    <text evidence="1">The sequence shown here is derived from an EMBL/GenBank/DDBJ whole genome shotgun (WGS) entry which is preliminary data.</text>
</comment>
<dbReference type="InterPro" id="IPR038396">
    <property type="entry name" value="SpoIIAA-like_sf"/>
</dbReference>
<sequence>MLRWFDDFHGWDLHALWDDIKFATTHCNKMDRIAMVGDTKWEEWMAKVCKPFTLAKIRYFVASDIESAWEWLEEQA</sequence>